<evidence type="ECO:0000256" key="4">
    <source>
        <dbReference type="ARBA" id="ARBA00023123"/>
    </source>
</evidence>
<keyword evidence="7" id="KW-0863">Zinc-finger</keyword>
<dbReference type="OrthoDB" id="6108017at2759"/>
<reference evidence="13 14" key="1">
    <citation type="submission" date="2015-01" db="EMBL/GenBank/DDBJ databases">
        <title>Evolution of Trichinella species and genotypes.</title>
        <authorList>
            <person name="Korhonen P.K."/>
            <person name="Edoardo P."/>
            <person name="Giuseppe L.R."/>
            <person name="Gasser R.B."/>
        </authorList>
    </citation>
    <scope>NUCLEOTIDE SEQUENCE [LARGE SCALE GENOMIC DNA]</scope>
    <source>
        <strain evidence="13">ISS120</strain>
    </source>
</reference>
<dbReference type="Pfam" id="PF00063">
    <property type="entry name" value="Myosin_head"/>
    <property type="match status" value="1"/>
</dbReference>
<dbReference type="PROSITE" id="PS50096">
    <property type="entry name" value="IQ"/>
    <property type="match status" value="2"/>
</dbReference>
<dbReference type="SMART" id="SM01132">
    <property type="entry name" value="DIL"/>
    <property type="match status" value="1"/>
</dbReference>
<organism evidence="13 14">
    <name type="scientific">Trichinella britovi</name>
    <name type="common">Parasitic roundworm</name>
    <dbReference type="NCBI Taxonomy" id="45882"/>
    <lineage>
        <taxon>Eukaryota</taxon>
        <taxon>Metazoa</taxon>
        <taxon>Ecdysozoa</taxon>
        <taxon>Nematoda</taxon>
        <taxon>Enoplea</taxon>
        <taxon>Dorylaimia</taxon>
        <taxon>Trichinellida</taxon>
        <taxon>Trichinellidae</taxon>
        <taxon>Trichinella</taxon>
    </lineage>
</organism>
<accession>A0A0V1CDK1</accession>
<name>A0A0V1CDK1_TRIBR</name>
<dbReference type="InterPro" id="IPR002710">
    <property type="entry name" value="Dilute_dom"/>
</dbReference>
<evidence type="ECO:0000256" key="9">
    <source>
        <dbReference type="SAM" id="MobiDB-lite"/>
    </source>
</evidence>
<evidence type="ECO:0000259" key="10">
    <source>
        <dbReference type="PROSITE" id="PS50158"/>
    </source>
</evidence>
<dbReference type="Gene3D" id="1.20.120.720">
    <property type="entry name" value="Myosin VI head, motor domain, U50 subdomain"/>
    <property type="match status" value="1"/>
</dbReference>
<dbReference type="GO" id="GO:0005737">
    <property type="term" value="C:cytoplasm"/>
    <property type="evidence" value="ECO:0007669"/>
    <property type="project" value="TreeGrafter"/>
</dbReference>
<dbReference type="InterPro" id="IPR027417">
    <property type="entry name" value="P-loop_NTPase"/>
</dbReference>
<dbReference type="EMBL" id="JYDI01000245">
    <property type="protein sequence ID" value="KRY47364.1"/>
    <property type="molecule type" value="Genomic_DNA"/>
</dbReference>
<keyword evidence="5" id="KW-0505">Motor protein</keyword>
<dbReference type="AlphaFoldDB" id="A0A0V1CDK1"/>
<dbReference type="GO" id="GO:0051015">
    <property type="term" value="F:actin filament binding"/>
    <property type="evidence" value="ECO:0007669"/>
    <property type="project" value="TreeGrafter"/>
</dbReference>
<evidence type="ECO:0000256" key="1">
    <source>
        <dbReference type="ARBA" id="ARBA00022741"/>
    </source>
</evidence>
<protein>
    <submittedName>
        <fullName evidence="13">Unconventional myosin-Va</fullName>
    </submittedName>
</protein>
<feature type="domain" description="CCHC-type" evidence="10">
    <location>
        <begin position="267"/>
        <end position="282"/>
    </location>
</feature>
<comment type="caution">
    <text evidence="13">The sequence shown here is derived from an EMBL/GenBank/DDBJ whole genome shotgun (WGS) entry which is preliminary data.</text>
</comment>
<comment type="caution">
    <text evidence="8">Lacks conserved residue(s) required for the propagation of feature annotation.</text>
</comment>
<dbReference type="GO" id="GO:0016459">
    <property type="term" value="C:myosin complex"/>
    <property type="evidence" value="ECO:0007669"/>
    <property type="project" value="UniProtKB-KW"/>
</dbReference>
<dbReference type="Pfam" id="PF00098">
    <property type="entry name" value="zf-CCHC"/>
    <property type="match status" value="1"/>
</dbReference>
<dbReference type="GO" id="GO:0016020">
    <property type="term" value="C:membrane"/>
    <property type="evidence" value="ECO:0007669"/>
    <property type="project" value="TreeGrafter"/>
</dbReference>
<dbReference type="PROSITE" id="PS51456">
    <property type="entry name" value="MYOSIN_MOTOR"/>
    <property type="match status" value="1"/>
</dbReference>
<dbReference type="SMART" id="SM00343">
    <property type="entry name" value="ZnF_C2HC"/>
    <property type="match status" value="1"/>
</dbReference>
<sequence>MVRMNRAPDGATNGERGRIDGPEWVRPPEVLTMVSNVETWFEHMELYFRAGRIAPERRAALVQYHTDAEVRSIMRAMDVQETDDYDGLKSALFEAFGVRTGPERFSAEFFRRKQQRGECVRVFAGHLRRLFSKAFPEMSGSADKILLQQFKAGLSADAVKTAVLRSEMDNFAEAVEVAVKEERVVRELTTLEASVASVKTDAYQEDEPTAGRVTEAAAAAVTTRKEVGDDLAEVLRQLKELLTDNTPAATKRPLPRQRRRPERRGDRRCWKCGGLGHISRECQASSRDARASENYFDLYKLMLSKPLYKDTNVLPEMHPLKMHRAAIVIQSFFKMIVQRKRYLLIQNVVLNLQSYGRAILVRSTFQKLPRPSDDNFYNELKNSKQCQESCFFKLPPIAGDEFLVVHYAGTVKYCVRDFVKKNLDTVNESFNEMLRNSRNCFLVQLLQTDSCPQLQKSSKRTVGSQFRKSLSTLMNTLNSTNPHYVRCIKPNDEKLPFTFNNARTMQQIAACSLLETLKISAAGHPTRWKYESFFDRYFLLLTMKERNEQSTTLSDKCRQICERFLNNGNFEFGSTKIFFRTGQIALLEAERHMKLNKSVLLIQKCVRKFIATRREMHRAAIVIQSFFKMIVQRKRYLLIQNVVLNLQSYGRAILVRSTFQKKTKGAIIIQRYKRSCLKKKQTNLIPSSQLQSRQINDALSKISSVVVEINNNDNAFDTGLLMEKEPKLEKANLSAKSVNECRCSENDAGLEKCQLIFKIFNECTSSTAFREEFVKRLKKDTIVKNLLDVLLMEANKSEILPAKNMDDCLSSSTTDKKNGQLSPSLLVFDRVGFVNALVNECYQNQTCLPVLLLLAFRYFDVLGIPEKSIQLYFEVENAITVFLLDSTSCFLFLFWLQNMRRLNHLLSQYSGSSQFSTPAIEHLIEKYKFHRTNPQIILSHCQWQVSNIYKNLFHECIAPRICPLLVPALLEFKSDDVNKCITKRGAKNGKKFEDKHMEMLIHHLDTVHNAAMIVTFDAKAMQCLFSDIAKLILTVSFNELMFRRDLCNLRSGVRIKQNVCVLVQWFRKHQFVQIEIILQPLLQVANLLQARKTDADIQGFNEICSSLKVSQIINVLRHYSPIGDYEPKVSASFICNVKQKLLALRKETETGNEPTIIPENYLNANDLLNFEPCDVDLKTVEIPTSVKAYAAKI</sequence>
<keyword evidence="3" id="KW-0175">Coiled coil</keyword>
<dbReference type="Gene3D" id="3.40.850.10">
    <property type="entry name" value="Kinesin motor domain"/>
    <property type="match status" value="1"/>
</dbReference>
<dbReference type="Proteomes" id="UP000054653">
    <property type="component" value="Unassembled WGS sequence"/>
</dbReference>
<dbReference type="InterPro" id="IPR036961">
    <property type="entry name" value="Kinesin_motor_dom_sf"/>
</dbReference>
<keyword evidence="1" id="KW-0547">Nucleotide-binding</keyword>
<comment type="similarity">
    <text evidence="8">Belongs to the TRAFAC class myosin-kinesin ATPase superfamily. Myosin family.</text>
</comment>
<dbReference type="GO" id="GO:0000146">
    <property type="term" value="F:microfilament motor activity"/>
    <property type="evidence" value="ECO:0007669"/>
    <property type="project" value="TreeGrafter"/>
</dbReference>
<feature type="region of interest" description="Actin-binding" evidence="8">
    <location>
        <begin position="470"/>
        <end position="492"/>
    </location>
</feature>
<evidence type="ECO:0000256" key="2">
    <source>
        <dbReference type="ARBA" id="ARBA00022840"/>
    </source>
</evidence>
<dbReference type="InterPro" id="IPR001609">
    <property type="entry name" value="Myosin_head_motor_dom-like"/>
</dbReference>
<evidence type="ECO:0000256" key="6">
    <source>
        <dbReference type="ARBA" id="ARBA00023203"/>
    </source>
</evidence>
<dbReference type="GO" id="GO:0019899">
    <property type="term" value="F:enzyme binding"/>
    <property type="evidence" value="ECO:0007669"/>
    <property type="project" value="UniProtKB-ARBA"/>
</dbReference>
<dbReference type="SUPFAM" id="SSF52540">
    <property type="entry name" value="P-loop containing nucleoside triphosphate hydrolases"/>
    <property type="match status" value="1"/>
</dbReference>
<evidence type="ECO:0000256" key="3">
    <source>
        <dbReference type="ARBA" id="ARBA00023054"/>
    </source>
</evidence>
<dbReference type="Pfam" id="PF01843">
    <property type="entry name" value="DIL"/>
    <property type="match status" value="1"/>
</dbReference>
<keyword evidence="7" id="KW-0479">Metal-binding</keyword>
<feature type="domain" description="Dilute" evidence="11">
    <location>
        <begin position="888"/>
        <end position="1143"/>
    </location>
</feature>
<feature type="region of interest" description="Disordered" evidence="9">
    <location>
        <begin position="245"/>
        <end position="266"/>
    </location>
</feature>
<dbReference type="Gene3D" id="4.10.60.10">
    <property type="entry name" value="Zinc finger, CCHC-type"/>
    <property type="match status" value="1"/>
</dbReference>
<dbReference type="SMART" id="SM00015">
    <property type="entry name" value="IQ"/>
    <property type="match status" value="4"/>
</dbReference>
<dbReference type="Pfam" id="PF00612">
    <property type="entry name" value="IQ"/>
    <property type="match status" value="2"/>
</dbReference>
<dbReference type="Gene3D" id="1.20.58.530">
    <property type="match status" value="1"/>
</dbReference>
<dbReference type="GO" id="GO:0008270">
    <property type="term" value="F:zinc ion binding"/>
    <property type="evidence" value="ECO:0007669"/>
    <property type="project" value="UniProtKB-KW"/>
</dbReference>
<dbReference type="Gene3D" id="1.20.5.190">
    <property type="match status" value="1"/>
</dbReference>
<evidence type="ECO:0000313" key="14">
    <source>
        <dbReference type="Proteomes" id="UP000054653"/>
    </source>
</evidence>
<dbReference type="GO" id="GO:0007015">
    <property type="term" value="P:actin filament organization"/>
    <property type="evidence" value="ECO:0007669"/>
    <property type="project" value="TreeGrafter"/>
</dbReference>
<evidence type="ECO:0000256" key="8">
    <source>
        <dbReference type="PROSITE-ProRule" id="PRU00782"/>
    </source>
</evidence>
<dbReference type="PROSITE" id="PS51126">
    <property type="entry name" value="DILUTE"/>
    <property type="match status" value="1"/>
</dbReference>
<keyword evidence="14" id="KW-1185">Reference proteome</keyword>
<evidence type="ECO:0000256" key="7">
    <source>
        <dbReference type="PROSITE-ProRule" id="PRU00047"/>
    </source>
</evidence>
<evidence type="ECO:0000259" key="12">
    <source>
        <dbReference type="PROSITE" id="PS51456"/>
    </source>
</evidence>
<evidence type="ECO:0000313" key="13">
    <source>
        <dbReference type="EMBL" id="KRY47364.1"/>
    </source>
</evidence>
<dbReference type="InterPro" id="IPR036875">
    <property type="entry name" value="Znf_CCHC_sf"/>
</dbReference>
<dbReference type="PANTHER" id="PTHR13140:SF706">
    <property type="entry name" value="DILUTE CLASS UNCONVENTIONAL MYOSIN, ISOFORM C"/>
    <property type="match status" value="1"/>
</dbReference>
<feature type="domain" description="Myosin motor" evidence="12">
    <location>
        <begin position="367"/>
        <end position="592"/>
    </location>
</feature>
<dbReference type="GO" id="GO:0003676">
    <property type="term" value="F:nucleic acid binding"/>
    <property type="evidence" value="ECO:0007669"/>
    <property type="project" value="InterPro"/>
</dbReference>
<dbReference type="STRING" id="45882.A0A0V1CDK1"/>
<keyword evidence="7" id="KW-0862">Zinc</keyword>
<dbReference type="PROSITE" id="PS50158">
    <property type="entry name" value="ZF_CCHC"/>
    <property type="match status" value="1"/>
</dbReference>
<evidence type="ECO:0000256" key="5">
    <source>
        <dbReference type="ARBA" id="ARBA00023175"/>
    </source>
</evidence>
<proteinExistence type="inferred from homology"/>
<dbReference type="SMART" id="SM00242">
    <property type="entry name" value="MYSc"/>
    <property type="match status" value="1"/>
</dbReference>
<dbReference type="InterPro" id="IPR000048">
    <property type="entry name" value="IQ_motif_EF-hand-BS"/>
</dbReference>
<feature type="compositionally biased region" description="Basic residues" evidence="9">
    <location>
        <begin position="253"/>
        <end position="262"/>
    </location>
</feature>
<dbReference type="PANTHER" id="PTHR13140">
    <property type="entry name" value="MYOSIN"/>
    <property type="match status" value="1"/>
</dbReference>
<dbReference type="InterPro" id="IPR001878">
    <property type="entry name" value="Znf_CCHC"/>
</dbReference>
<keyword evidence="4 8" id="KW-0518">Myosin</keyword>
<dbReference type="OMA" id="SVNECRC"/>
<gene>
    <name evidence="13" type="primary">MYO5A</name>
    <name evidence="13" type="ORF">T03_12800</name>
</gene>
<dbReference type="SUPFAM" id="SSF57756">
    <property type="entry name" value="Retrovirus zinc finger-like domains"/>
    <property type="match status" value="1"/>
</dbReference>
<evidence type="ECO:0000259" key="11">
    <source>
        <dbReference type="PROSITE" id="PS51126"/>
    </source>
</evidence>
<keyword evidence="2" id="KW-0067">ATP-binding</keyword>
<keyword evidence="6 8" id="KW-0009">Actin-binding</keyword>
<dbReference type="GO" id="GO:0005524">
    <property type="term" value="F:ATP binding"/>
    <property type="evidence" value="ECO:0007669"/>
    <property type="project" value="UniProtKB-KW"/>
</dbReference>
<feature type="region of interest" description="Disordered" evidence="9">
    <location>
        <begin position="1"/>
        <end position="21"/>
    </location>
</feature>
<dbReference type="Gene3D" id="3.30.70.1590">
    <property type="match status" value="1"/>
</dbReference>